<evidence type="ECO:0000256" key="5">
    <source>
        <dbReference type="ARBA" id="ARBA00023211"/>
    </source>
</evidence>
<dbReference type="EC" id="3.1.3.16" evidence="8"/>
<keyword evidence="2" id="KW-0479">Metal-binding</keyword>
<keyword evidence="10" id="KW-0472">Membrane</keyword>
<dbReference type="PRINTS" id="PR00114">
    <property type="entry name" value="STPHPHTASE"/>
</dbReference>
<comment type="catalytic activity">
    <reaction evidence="6">
        <text>O-phospho-L-seryl-[protein] + H2O = L-seryl-[protein] + phosphate</text>
        <dbReference type="Rhea" id="RHEA:20629"/>
        <dbReference type="Rhea" id="RHEA-COMP:9863"/>
        <dbReference type="Rhea" id="RHEA-COMP:11604"/>
        <dbReference type="ChEBI" id="CHEBI:15377"/>
        <dbReference type="ChEBI" id="CHEBI:29999"/>
        <dbReference type="ChEBI" id="CHEBI:43474"/>
        <dbReference type="ChEBI" id="CHEBI:83421"/>
        <dbReference type="EC" id="3.1.3.16"/>
    </reaction>
</comment>
<dbReference type="SMART" id="SM00156">
    <property type="entry name" value="PP2Ac"/>
    <property type="match status" value="1"/>
</dbReference>
<dbReference type="GO" id="GO:0046872">
    <property type="term" value="F:metal ion binding"/>
    <property type="evidence" value="ECO:0007669"/>
    <property type="project" value="UniProtKB-KW"/>
</dbReference>
<dbReference type="FunFam" id="3.60.21.10:FF:000026">
    <property type="entry name" value="Serine/threonine-protein phosphatase"/>
    <property type="match status" value="1"/>
</dbReference>
<comment type="cofactor">
    <cofactor evidence="1">
        <name>Mn(2+)</name>
        <dbReference type="ChEBI" id="CHEBI:29035"/>
    </cofactor>
</comment>
<sequence length="715" mass="77933">MGRTPSPSPPPTPVFEARQSTITLSPCALTCQGAASSAASCTTSVCACTDAVFQAMYFSCVHGECQFDEFNDAVGALDDQCGSLGPTSGAVLATPFLPPNTNADISKTVQTQTSSTARSETSSSTRVPTSTTTSTANPSTPTHSQSSASNSEASSNTNINPAKSSSSATVASNDNSSGTSSSATSALLVASATSASAQTVSNQTVSSSPDTTQIAPVSTTHRNRVPAGAIAGPVVAGLLILAVVILLFWLRRRRQRTRTPALMAPNPFLEPESREHMTMRMTEQSPVMDIGQAYHAEPFQAQVDQRNLVQEGASAEVPLTPGARGDLDDARPTTESSGATPEESAVFVRNREEPVREEETVTQRLRRVEAQLQVLQLPPLHSEPPALHSVMASSKISIDVDSVIERLIEVRGNRPGKLVNLLEREIHYLCSTAREIMLSQPILLELEAPIKICGDTHGQYYDLLRLFEYGGFPPEANYLFLGDYVDRGKQSIETICLLLAYKIKYPENFFLLRGNHETASINRIYGFYDECKRRYNIKIWRAFIDCFNCFPIAAIVDDKIFAMHGGLSPDLQSMDQIRRIMRPTDIPDTGLLSDLLWSDPDSSVRGWAENDRGISFTFGADVVARFLQKHDLDLICRGHQVVEDGYEFFAKRHLVTIFSAPNYGGEFDNAGCIMDVNEELLCTFLILRPAEKTSRLAAERRSSSPKSAKPVKSKK</sequence>
<keyword evidence="3 8" id="KW-0378">Hydrolase</keyword>
<feature type="compositionally biased region" description="Low complexity" evidence="9">
    <location>
        <begin position="111"/>
        <end position="156"/>
    </location>
</feature>
<dbReference type="Pfam" id="PF00149">
    <property type="entry name" value="Metallophos"/>
    <property type="match status" value="1"/>
</dbReference>
<dbReference type="InterPro" id="IPR031675">
    <property type="entry name" value="STPPase_N"/>
</dbReference>
<evidence type="ECO:0000313" key="13">
    <source>
        <dbReference type="Proteomes" id="UP000623467"/>
    </source>
</evidence>
<dbReference type="InterPro" id="IPR004843">
    <property type="entry name" value="Calcineurin-like_PHP"/>
</dbReference>
<dbReference type="InterPro" id="IPR050341">
    <property type="entry name" value="PP1_catalytic_subunit"/>
</dbReference>
<keyword evidence="13" id="KW-1185">Reference proteome</keyword>
<dbReference type="GO" id="GO:0005634">
    <property type="term" value="C:nucleus"/>
    <property type="evidence" value="ECO:0007669"/>
    <property type="project" value="TreeGrafter"/>
</dbReference>
<feature type="region of interest" description="Disordered" evidence="9">
    <location>
        <begin position="194"/>
        <end position="215"/>
    </location>
</feature>
<evidence type="ECO:0000256" key="3">
    <source>
        <dbReference type="ARBA" id="ARBA00022801"/>
    </source>
</evidence>
<feature type="transmembrane region" description="Helical" evidence="10">
    <location>
        <begin position="230"/>
        <end position="250"/>
    </location>
</feature>
<feature type="region of interest" description="Disordered" evidence="9">
    <location>
        <begin position="318"/>
        <end position="358"/>
    </location>
</feature>
<name>A0A8H7DLV3_9AGAR</name>
<evidence type="ECO:0000256" key="10">
    <source>
        <dbReference type="SAM" id="Phobius"/>
    </source>
</evidence>
<dbReference type="CDD" id="cd07414">
    <property type="entry name" value="MPP_PP1_PPKL"/>
    <property type="match status" value="1"/>
</dbReference>
<feature type="compositionally biased region" description="Low complexity" evidence="9">
    <location>
        <begin position="194"/>
        <end position="204"/>
    </location>
</feature>
<evidence type="ECO:0000256" key="1">
    <source>
        <dbReference type="ARBA" id="ARBA00001936"/>
    </source>
</evidence>
<feature type="region of interest" description="Disordered" evidence="9">
    <location>
        <begin position="95"/>
        <end position="181"/>
    </location>
</feature>
<protein>
    <recommendedName>
        <fullName evidence="8">Serine/threonine-protein phosphatase</fullName>
        <ecNumber evidence="8">3.1.3.16</ecNumber>
    </recommendedName>
</protein>
<proteinExistence type="inferred from homology"/>
<keyword evidence="4" id="KW-0904">Protein phosphatase</keyword>
<feature type="domain" description="Serine/threonine specific protein phosphatases" evidence="11">
    <location>
        <begin position="512"/>
        <end position="517"/>
    </location>
</feature>
<evidence type="ECO:0000256" key="4">
    <source>
        <dbReference type="ARBA" id="ARBA00022912"/>
    </source>
</evidence>
<evidence type="ECO:0000256" key="7">
    <source>
        <dbReference type="ARBA" id="ARBA00048336"/>
    </source>
</evidence>
<dbReference type="Gene3D" id="3.60.21.10">
    <property type="match status" value="1"/>
</dbReference>
<evidence type="ECO:0000256" key="2">
    <source>
        <dbReference type="ARBA" id="ARBA00022723"/>
    </source>
</evidence>
<dbReference type="GO" id="GO:0005737">
    <property type="term" value="C:cytoplasm"/>
    <property type="evidence" value="ECO:0007669"/>
    <property type="project" value="TreeGrafter"/>
</dbReference>
<dbReference type="InterPro" id="IPR029052">
    <property type="entry name" value="Metallo-depent_PP-like"/>
</dbReference>
<evidence type="ECO:0000313" key="12">
    <source>
        <dbReference type="EMBL" id="KAF7378282.1"/>
    </source>
</evidence>
<feature type="compositionally biased region" description="Polar residues" evidence="9">
    <location>
        <begin position="205"/>
        <end position="215"/>
    </location>
</feature>
<dbReference type="SUPFAM" id="SSF56300">
    <property type="entry name" value="Metallo-dependent phosphatases"/>
    <property type="match status" value="1"/>
</dbReference>
<comment type="similarity">
    <text evidence="8">Belongs to the PPP phosphatase family.</text>
</comment>
<organism evidence="12 13">
    <name type="scientific">Mycena sanguinolenta</name>
    <dbReference type="NCBI Taxonomy" id="230812"/>
    <lineage>
        <taxon>Eukaryota</taxon>
        <taxon>Fungi</taxon>
        <taxon>Dikarya</taxon>
        <taxon>Basidiomycota</taxon>
        <taxon>Agaricomycotina</taxon>
        <taxon>Agaricomycetes</taxon>
        <taxon>Agaricomycetidae</taxon>
        <taxon>Agaricales</taxon>
        <taxon>Marasmiineae</taxon>
        <taxon>Mycenaceae</taxon>
        <taxon>Mycena</taxon>
    </lineage>
</organism>
<feature type="compositionally biased region" description="Polar residues" evidence="9">
    <location>
        <begin position="99"/>
        <end position="110"/>
    </location>
</feature>
<keyword evidence="10" id="KW-0812">Transmembrane</keyword>
<dbReference type="EMBL" id="JACAZH010000001">
    <property type="protein sequence ID" value="KAF7378282.1"/>
    <property type="molecule type" value="Genomic_DNA"/>
</dbReference>
<dbReference type="GO" id="GO:0004722">
    <property type="term" value="F:protein serine/threonine phosphatase activity"/>
    <property type="evidence" value="ECO:0007669"/>
    <property type="project" value="UniProtKB-EC"/>
</dbReference>
<gene>
    <name evidence="12" type="ORF">MSAN_00253600</name>
</gene>
<feature type="region of interest" description="Disordered" evidence="9">
    <location>
        <begin position="695"/>
        <end position="715"/>
    </location>
</feature>
<evidence type="ECO:0000256" key="8">
    <source>
        <dbReference type="RuleBase" id="RU004273"/>
    </source>
</evidence>
<dbReference type="AlphaFoldDB" id="A0A8H7DLV3"/>
<dbReference type="Proteomes" id="UP000623467">
    <property type="component" value="Unassembled WGS sequence"/>
</dbReference>
<reference evidence="12" key="1">
    <citation type="submission" date="2020-05" db="EMBL/GenBank/DDBJ databases">
        <title>Mycena genomes resolve the evolution of fungal bioluminescence.</title>
        <authorList>
            <person name="Tsai I.J."/>
        </authorList>
    </citation>
    <scope>NUCLEOTIDE SEQUENCE</scope>
    <source>
        <strain evidence="12">160909Yilan</strain>
    </source>
</reference>
<dbReference type="Pfam" id="PF16891">
    <property type="entry name" value="STPPase_N"/>
    <property type="match status" value="1"/>
</dbReference>
<evidence type="ECO:0000256" key="9">
    <source>
        <dbReference type="SAM" id="MobiDB-lite"/>
    </source>
</evidence>
<comment type="caution">
    <text evidence="12">The sequence shown here is derived from an EMBL/GenBank/DDBJ whole genome shotgun (WGS) entry which is preliminary data.</text>
</comment>
<comment type="catalytic activity">
    <reaction evidence="7 8">
        <text>O-phospho-L-threonyl-[protein] + H2O = L-threonyl-[protein] + phosphate</text>
        <dbReference type="Rhea" id="RHEA:47004"/>
        <dbReference type="Rhea" id="RHEA-COMP:11060"/>
        <dbReference type="Rhea" id="RHEA-COMP:11605"/>
        <dbReference type="ChEBI" id="CHEBI:15377"/>
        <dbReference type="ChEBI" id="CHEBI:30013"/>
        <dbReference type="ChEBI" id="CHEBI:43474"/>
        <dbReference type="ChEBI" id="CHEBI:61977"/>
        <dbReference type="EC" id="3.1.3.16"/>
    </reaction>
</comment>
<dbReference type="PANTHER" id="PTHR11668">
    <property type="entry name" value="SERINE/THREONINE PROTEIN PHOSPHATASE"/>
    <property type="match status" value="1"/>
</dbReference>
<dbReference type="PANTHER" id="PTHR11668:SF300">
    <property type="entry name" value="SERINE_THREONINE-PROTEIN PHOSPHATASE"/>
    <property type="match status" value="1"/>
</dbReference>
<dbReference type="InterPro" id="IPR006186">
    <property type="entry name" value="Ser/Thr-sp_prot-phosphatase"/>
</dbReference>
<accession>A0A8H7DLV3</accession>
<feature type="compositionally biased region" description="Polar residues" evidence="9">
    <location>
        <begin position="157"/>
        <end position="169"/>
    </location>
</feature>
<keyword evidence="10" id="KW-1133">Transmembrane helix</keyword>
<dbReference type="OrthoDB" id="1930084at2759"/>
<dbReference type="PROSITE" id="PS00125">
    <property type="entry name" value="SER_THR_PHOSPHATASE"/>
    <property type="match status" value="1"/>
</dbReference>
<evidence type="ECO:0000256" key="6">
    <source>
        <dbReference type="ARBA" id="ARBA00047761"/>
    </source>
</evidence>
<evidence type="ECO:0000259" key="11">
    <source>
        <dbReference type="PROSITE" id="PS00125"/>
    </source>
</evidence>
<keyword evidence="5" id="KW-0464">Manganese</keyword>
<feature type="compositionally biased region" description="Low complexity" evidence="9">
    <location>
        <begin position="170"/>
        <end position="181"/>
    </location>
</feature>
<feature type="compositionally biased region" description="Basic and acidic residues" evidence="9">
    <location>
        <begin position="349"/>
        <end position="358"/>
    </location>
</feature>